<proteinExistence type="predicted"/>
<keyword evidence="3" id="KW-1185">Reference proteome</keyword>
<reference evidence="2 3" key="1">
    <citation type="submission" date="2022-04" db="EMBL/GenBank/DDBJ databases">
        <title>Positive selection, recombination, and allopatry shape intraspecific diversity of widespread and dominant cyanobacteria.</title>
        <authorList>
            <person name="Wei J."/>
            <person name="Shu W."/>
            <person name="Hu C."/>
        </authorList>
    </citation>
    <scope>NUCLEOTIDE SEQUENCE [LARGE SCALE GENOMIC DNA]</scope>
    <source>
        <strain evidence="2 3">AS-A4</strain>
    </source>
</reference>
<accession>A0ABV0KCX5</accession>
<feature type="transmembrane region" description="Helical" evidence="1">
    <location>
        <begin position="21"/>
        <end position="41"/>
    </location>
</feature>
<evidence type="ECO:0000313" key="2">
    <source>
        <dbReference type="EMBL" id="MEP1057054.1"/>
    </source>
</evidence>
<organism evidence="2 3">
    <name type="scientific">Stenomitos frigidus AS-A4</name>
    <dbReference type="NCBI Taxonomy" id="2933935"/>
    <lineage>
        <taxon>Bacteria</taxon>
        <taxon>Bacillati</taxon>
        <taxon>Cyanobacteriota</taxon>
        <taxon>Cyanophyceae</taxon>
        <taxon>Leptolyngbyales</taxon>
        <taxon>Leptolyngbyaceae</taxon>
        <taxon>Stenomitos</taxon>
    </lineage>
</organism>
<sequence length="240" mass="25414">MSYDDRNERYRGGSLLQSVGWMLAGGIAVTALSVGLGGWQLGDRLLASVQNLFNPAQPAPKVDVQSVVIQQMKGVSELTTAVFTMQAVVPASQDATLNGFVLGTTKLLYIAYGEVKAGVDLQRLTAANVQVTENGLQIQLPPPQLLDRKIDVNRSSVYDYNRGTFGLGPDAAPTLQVLAQQEALQKIVETACADGVLEKANDRAKLVVTQLLTTTGYKNVVVTTQPPASGSCSIAAPVGK</sequence>
<keyword evidence="1" id="KW-1133">Transmembrane helix</keyword>
<evidence type="ECO:0000256" key="1">
    <source>
        <dbReference type="SAM" id="Phobius"/>
    </source>
</evidence>
<evidence type="ECO:0000313" key="3">
    <source>
        <dbReference type="Proteomes" id="UP001476950"/>
    </source>
</evidence>
<dbReference type="RefSeq" id="WP_190454394.1">
    <property type="nucleotide sequence ID" value="NZ_JAMPLM010000001.1"/>
</dbReference>
<name>A0ABV0KCX5_9CYAN</name>
<gene>
    <name evidence="2" type="ORF">NDI38_01305</name>
</gene>
<comment type="caution">
    <text evidence="2">The sequence shown here is derived from an EMBL/GenBank/DDBJ whole genome shotgun (WGS) entry which is preliminary data.</text>
</comment>
<dbReference type="EMBL" id="JAMPLM010000001">
    <property type="protein sequence ID" value="MEP1057054.1"/>
    <property type="molecule type" value="Genomic_DNA"/>
</dbReference>
<dbReference type="InterPro" id="IPR025324">
    <property type="entry name" value="DUF4230"/>
</dbReference>
<dbReference type="Proteomes" id="UP001476950">
    <property type="component" value="Unassembled WGS sequence"/>
</dbReference>
<dbReference type="Pfam" id="PF14014">
    <property type="entry name" value="DUF4230"/>
    <property type="match status" value="1"/>
</dbReference>
<keyword evidence="1" id="KW-0472">Membrane</keyword>
<protein>
    <submittedName>
        <fullName evidence="2">DUF4230 domain-containing protein</fullName>
    </submittedName>
</protein>
<keyword evidence="1" id="KW-0812">Transmembrane</keyword>